<gene>
    <name evidence="2" type="ORF">SADFL11_3651</name>
</gene>
<evidence type="ECO:0000313" key="2">
    <source>
        <dbReference type="EMBL" id="EEE46362.1"/>
    </source>
</evidence>
<dbReference type="GO" id="GO:0045127">
    <property type="term" value="F:N-acetylglucosamine kinase activity"/>
    <property type="evidence" value="ECO:0007669"/>
    <property type="project" value="UniProtKB-EC"/>
</dbReference>
<reference evidence="2 3" key="1">
    <citation type="submission" date="2008-01" db="EMBL/GenBank/DDBJ databases">
        <authorList>
            <person name="Wagner-Dobler I."/>
            <person name="Ferriera S."/>
            <person name="Johnson J."/>
            <person name="Kravitz S."/>
            <person name="Beeson K."/>
            <person name="Sutton G."/>
            <person name="Rogers Y.-H."/>
            <person name="Friedman R."/>
            <person name="Frazier M."/>
            <person name="Venter J.C."/>
        </authorList>
    </citation>
    <scope>NUCLEOTIDE SEQUENCE [LARGE SCALE GENOMIC DNA]</scope>
    <source>
        <strain evidence="3">DSM 17067 / NCIMB 14079 / DFL-11</strain>
    </source>
</reference>
<protein>
    <submittedName>
        <fullName evidence="2">Transcriptional regulator/sugar kinase</fullName>
        <ecNumber evidence="2">2.7.1.59</ecNumber>
    </submittedName>
</protein>
<sequence>MSRFIDSTFQNLFERREFQMVTSFDIGGSFIRYAHPSARGPVEETGRVPTPLHSWSEFVEALRKCLPETRGPAVISLAGAFDAQTGIADVANIPCLNGRPIASDLTKELGTPVEIINDADAFALAEAVEGSGAGKETVFAIILGSGVGGGLVHNGSLVSGRGGIAGEWGHGPVVDPTAGGTISGIPHFLCGCGQIGCLDAYGSARGLEKIHAALHNTLCSSIEITTAWHAGEPQAARTIDAFTTILARALSMVINLLGPDVIPVSGGLSADARLLAEIDRKTRAITLANYSEPLLVRGVFSRTGGLQGASIHARRAFPNKFSS</sequence>
<dbReference type="Proteomes" id="UP000004703">
    <property type="component" value="Chromosome"/>
</dbReference>
<name>A0A5E8H1N0_ROSAD</name>
<dbReference type="SUPFAM" id="SSF53067">
    <property type="entry name" value="Actin-like ATPase domain"/>
    <property type="match status" value="1"/>
</dbReference>
<dbReference type="PANTHER" id="PTHR18964">
    <property type="entry name" value="ROK (REPRESSOR, ORF, KINASE) FAMILY"/>
    <property type="match status" value="1"/>
</dbReference>
<dbReference type="EC" id="2.7.1.59" evidence="2"/>
<comment type="caution">
    <text evidence="2">The sequence shown here is derived from an EMBL/GenBank/DDBJ whole genome shotgun (WGS) entry which is preliminary data.</text>
</comment>
<evidence type="ECO:0000313" key="3">
    <source>
        <dbReference type="Proteomes" id="UP000004703"/>
    </source>
</evidence>
<dbReference type="RefSeq" id="WP_008194923.1">
    <property type="nucleotide sequence ID" value="NZ_CM011002.1"/>
</dbReference>
<organism evidence="2 3">
    <name type="scientific">Roseibium alexandrii (strain DSM 17067 / NCIMB 14079 / DFL-11)</name>
    <name type="common">Labrenzia alexandrii</name>
    <dbReference type="NCBI Taxonomy" id="244592"/>
    <lineage>
        <taxon>Bacteria</taxon>
        <taxon>Pseudomonadati</taxon>
        <taxon>Pseudomonadota</taxon>
        <taxon>Alphaproteobacteria</taxon>
        <taxon>Hyphomicrobiales</taxon>
        <taxon>Stappiaceae</taxon>
        <taxon>Roseibium</taxon>
    </lineage>
</organism>
<dbReference type="PROSITE" id="PS01125">
    <property type="entry name" value="ROK"/>
    <property type="match status" value="1"/>
</dbReference>
<keyword evidence="2" id="KW-0418">Kinase</keyword>
<dbReference type="Gene3D" id="3.30.420.40">
    <property type="match status" value="2"/>
</dbReference>
<reference evidence="2 3" key="2">
    <citation type="submission" date="2013-04" db="EMBL/GenBank/DDBJ databases">
        <authorList>
            <person name="Fiebig A."/>
            <person name="Pradella S."/>
            <person name="Wagner-Doebler I."/>
        </authorList>
    </citation>
    <scope>NUCLEOTIDE SEQUENCE [LARGE SCALE GENOMIC DNA]</scope>
    <source>
        <strain evidence="3">DSM 17067 / NCIMB 14079 / DFL-11</strain>
    </source>
</reference>
<keyword evidence="2" id="KW-0808">Transferase</keyword>
<dbReference type="EMBL" id="ACCU02000004">
    <property type="protein sequence ID" value="EEE46362.1"/>
    <property type="molecule type" value="Genomic_DNA"/>
</dbReference>
<dbReference type="InterPro" id="IPR000600">
    <property type="entry name" value="ROK"/>
</dbReference>
<comment type="similarity">
    <text evidence="1">Belongs to the ROK (NagC/XylR) family.</text>
</comment>
<proteinExistence type="inferred from homology"/>
<dbReference type="Pfam" id="PF00480">
    <property type="entry name" value="ROK"/>
    <property type="match status" value="1"/>
</dbReference>
<dbReference type="PANTHER" id="PTHR18964:SF149">
    <property type="entry name" value="BIFUNCTIONAL UDP-N-ACETYLGLUCOSAMINE 2-EPIMERASE_N-ACETYLMANNOSAMINE KINASE"/>
    <property type="match status" value="1"/>
</dbReference>
<dbReference type="InterPro" id="IPR049874">
    <property type="entry name" value="ROK_cs"/>
</dbReference>
<dbReference type="AlphaFoldDB" id="A0A5E8H1N0"/>
<dbReference type="InterPro" id="IPR043129">
    <property type="entry name" value="ATPase_NBD"/>
</dbReference>
<accession>A0A5E8H1N0</accession>
<evidence type="ECO:0000256" key="1">
    <source>
        <dbReference type="ARBA" id="ARBA00006479"/>
    </source>
</evidence>